<evidence type="ECO:0000256" key="7">
    <source>
        <dbReference type="PROSITE-ProRule" id="PRU10141"/>
    </source>
</evidence>
<protein>
    <recommendedName>
        <fullName evidence="9">Protein kinase domain-containing protein</fullName>
    </recommendedName>
</protein>
<evidence type="ECO:0000256" key="5">
    <source>
        <dbReference type="ARBA" id="ARBA00022989"/>
    </source>
</evidence>
<dbReference type="Pfam" id="PF00560">
    <property type="entry name" value="LRR_1"/>
    <property type="match status" value="2"/>
</dbReference>
<dbReference type="GO" id="GO:0005524">
    <property type="term" value="F:ATP binding"/>
    <property type="evidence" value="ECO:0007669"/>
    <property type="project" value="UniProtKB-UniRule"/>
</dbReference>
<keyword evidence="5 8" id="KW-1133">Transmembrane helix</keyword>
<feature type="transmembrane region" description="Helical" evidence="8">
    <location>
        <begin position="88"/>
        <end position="112"/>
    </location>
</feature>
<keyword evidence="2" id="KW-0433">Leucine-rich repeat</keyword>
<dbReference type="PROSITE" id="PS50011">
    <property type="entry name" value="PROTEIN_KINASE_DOM"/>
    <property type="match status" value="1"/>
</dbReference>
<dbReference type="InterPro" id="IPR032675">
    <property type="entry name" value="LRR_dom_sf"/>
</dbReference>
<name>A0A7C9CEZ0_OPUST</name>
<evidence type="ECO:0000259" key="9">
    <source>
        <dbReference type="PROSITE" id="PS50011"/>
    </source>
</evidence>
<dbReference type="InterPro" id="IPR000719">
    <property type="entry name" value="Prot_kinase_dom"/>
</dbReference>
<dbReference type="InterPro" id="IPR001245">
    <property type="entry name" value="Ser-Thr/Tyr_kinase_cat_dom"/>
</dbReference>
<evidence type="ECO:0000256" key="8">
    <source>
        <dbReference type="SAM" id="Phobius"/>
    </source>
</evidence>
<evidence type="ECO:0000256" key="4">
    <source>
        <dbReference type="ARBA" id="ARBA00022737"/>
    </source>
</evidence>
<evidence type="ECO:0000256" key="2">
    <source>
        <dbReference type="ARBA" id="ARBA00022614"/>
    </source>
</evidence>
<evidence type="ECO:0000313" key="10">
    <source>
        <dbReference type="EMBL" id="MBA4615986.1"/>
    </source>
</evidence>
<keyword evidence="6 8" id="KW-0472">Membrane</keyword>
<keyword evidence="3 8" id="KW-0812">Transmembrane</keyword>
<keyword evidence="7" id="KW-0067">ATP-binding</keyword>
<reference evidence="10" key="2">
    <citation type="submission" date="2020-07" db="EMBL/GenBank/DDBJ databases">
        <authorList>
            <person name="Vera ALvarez R."/>
            <person name="Arias-Moreno D.M."/>
            <person name="Jimenez-Jacinto V."/>
            <person name="Jimenez-Bremont J.F."/>
            <person name="Swaminathan K."/>
            <person name="Moose S.P."/>
            <person name="Guerrero-Gonzalez M.L."/>
            <person name="Marino-Ramirez L."/>
            <person name="Landsman D."/>
            <person name="Rodriguez-Kessler M."/>
            <person name="Delgado-Sanchez P."/>
        </authorList>
    </citation>
    <scope>NUCLEOTIDE SEQUENCE</scope>
    <source>
        <tissue evidence="10">Cladode</tissue>
    </source>
</reference>
<keyword evidence="7" id="KW-0547">Nucleotide-binding</keyword>
<accession>A0A7C9CEZ0</accession>
<dbReference type="AlphaFoldDB" id="A0A7C9CEZ0"/>
<dbReference type="InterPro" id="IPR011009">
    <property type="entry name" value="Kinase-like_dom_sf"/>
</dbReference>
<dbReference type="PROSITE" id="PS00107">
    <property type="entry name" value="PROTEIN_KINASE_ATP"/>
    <property type="match status" value="1"/>
</dbReference>
<dbReference type="EMBL" id="GISG01009644">
    <property type="protein sequence ID" value="MBA4615986.1"/>
    <property type="molecule type" value="Transcribed_RNA"/>
</dbReference>
<dbReference type="Pfam" id="PF07714">
    <property type="entry name" value="PK_Tyr_Ser-Thr"/>
    <property type="match status" value="1"/>
</dbReference>
<dbReference type="SUPFAM" id="SSF52058">
    <property type="entry name" value="L domain-like"/>
    <property type="match status" value="1"/>
</dbReference>
<feature type="domain" description="Protein kinase" evidence="9">
    <location>
        <begin position="146"/>
        <end position="278"/>
    </location>
</feature>
<dbReference type="PANTHER" id="PTHR27008">
    <property type="entry name" value="OS04G0122200 PROTEIN"/>
    <property type="match status" value="1"/>
</dbReference>
<evidence type="ECO:0000256" key="3">
    <source>
        <dbReference type="ARBA" id="ARBA00022692"/>
    </source>
</evidence>
<proteinExistence type="predicted"/>
<organism evidence="10">
    <name type="scientific">Opuntia streptacantha</name>
    <name type="common">Prickly pear cactus</name>
    <name type="synonym">Opuntia cardona</name>
    <dbReference type="NCBI Taxonomy" id="393608"/>
    <lineage>
        <taxon>Eukaryota</taxon>
        <taxon>Viridiplantae</taxon>
        <taxon>Streptophyta</taxon>
        <taxon>Embryophyta</taxon>
        <taxon>Tracheophyta</taxon>
        <taxon>Spermatophyta</taxon>
        <taxon>Magnoliopsida</taxon>
        <taxon>eudicotyledons</taxon>
        <taxon>Gunneridae</taxon>
        <taxon>Pentapetalae</taxon>
        <taxon>Caryophyllales</taxon>
        <taxon>Cactineae</taxon>
        <taxon>Cactaceae</taxon>
        <taxon>Opuntioideae</taxon>
        <taxon>Opuntia</taxon>
    </lineage>
</organism>
<dbReference type="Gene3D" id="3.30.200.20">
    <property type="entry name" value="Phosphorylase Kinase, domain 1"/>
    <property type="match status" value="1"/>
</dbReference>
<dbReference type="PANTHER" id="PTHR27008:SF596">
    <property type="entry name" value="OS02G0215500 PROTEIN"/>
    <property type="match status" value="1"/>
</dbReference>
<dbReference type="InterPro" id="IPR001611">
    <property type="entry name" value="Leu-rich_rpt"/>
</dbReference>
<dbReference type="FunFam" id="3.30.200.20:FF:000432">
    <property type="entry name" value="LRR receptor-like serine/threonine-protein kinase EFR"/>
    <property type="match status" value="1"/>
</dbReference>
<comment type="subcellular location">
    <subcellularLocation>
        <location evidence="1">Membrane</location>
    </subcellularLocation>
</comment>
<dbReference type="InterPro" id="IPR051809">
    <property type="entry name" value="Plant_receptor-like_S/T_kinase"/>
</dbReference>
<sequence>MGLQELNLSHNNLSGEIPMFLVKFQLQKLDLSDNDLEGEVPFGGIFSNASGLSISGNRKLCGGIPILKLPQCIFSEGRKRKLGEKTKVIISVLSLFSGAALLVAFASLYALYYKKGKETAVVGSQDIENSLSNLSYQRILKATDGFSSENLIGSGNFGVVYKGTFDEGRTTVAIKKFSLEHKEASKSFMVECEVLRNVRHRNLVKVITACSGTDYQGNDFKALVYEYMVNGSLEDWLHAQPFGTVEGTSSAPKNLNLLRRLNIAVDVAFALGASSSQF</sequence>
<dbReference type="GO" id="GO:0016020">
    <property type="term" value="C:membrane"/>
    <property type="evidence" value="ECO:0007669"/>
    <property type="project" value="UniProtKB-SubCell"/>
</dbReference>
<dbReference type="SUPFAM" id="SSF56112">
    <property type="entry name" value="Protein kinase-like (PK-like)"/>
    <property type="match status" value="1"/>
</dbReference>
<dbReference type="InterPro" id="IPR017441">
    <property type="entry name" value="Protein_kinase_ATP_BS"/>
</dbReference>
<reference evidence="10" key="1">
    <citation type="journal article" date="2013" name="J. Plant Res.">
        <title>Effect of fungi and light on seed germination of three Opuntia species from semiarid lands of central Mexico.</title>
        <authorList>
            <person name="Delgado-Sanchez P."/>
            <person name="Jimenez-Bremont J.F."/>
            <person name="Guerrero-Gonzalez Mde L."/>
            <person name="Flores J."/>
        </authorList>
    </citation>
    <scope>NUCLEOTIDE SEQUENCE</scope>
    <source>
        <tissue evidence="10">Cladode</tissue>
    </source>
</reference>
<feature type="binding site" evidence="7">
    <location>
        <position position="176"/>
    </location>
    <ligand>
        <name>ATP</name>
        <dbReference type="ChEBI" id="CHEBI:30616"/>
    </ligand>
</feature>
<keyword evidence="4" id="KW-0677">Repeat</keyword>
<dbReference type="GO" id="GO:0004672">
    <property type="term" value="F:protein kinase activity"/>
    <property type="evidence" value="ECO:0007669"/>
    <property type="project" value="InterPro"/>
</dbReference>
<dbReference type="Gene3D" id="3.80.10.10">
    <property type="entry name" value="Ribonuclease Inhibitor"/>
    <property type="match status" value="1"/>
</dbReference>
<evidence type="ECO:0000256" key="6">
    <source>
        <dbReference type="ARBA" id="ARBA00023136"/>
    </source>
</evidence>
<evidence type="ECO:0000256" key="1">
    <source>
        <dbReference type="ARBA" id="ARBA00004370"/>
    </source>
</evidence>